<name>A0A075GBR0_9EURY</name>
<reference evidence="1" key="1">
    <citation type="journal article" date="2014" name="Genome Biol. Evol.">
        <title>Pangenome evidence for extensive interdomain horizontal transfer affecting lineage core and shell genes in uncultured planktonic thaumarchaeota and euryarchaeota.</title>
        <authorList>
            <person name="Deschamps P."/>
            <person name="Zivanovic Y."/>
            <person name="Moreira D."/>
            <person name="Rodriguez-Valera F."/>
            <person name="Lopez-Garcia P."/>
        </authorList>
    </citation>
    <scope>NUCLEOTIDE SEQUENCE</scope>
</reference>
<sequence>PLFSAMDLLTLLQQRALWQMPSPEELEFEIPTDLYDLLAGSLASDPDQREVQLTDLLQWADN</sequence>
<feature type="non-terminal residue" evidence="1">
    <location>
        <position position="1"/>
    </location>
</feature>
<dbReference type="EMBL" id="KF900622">
    <property type="protein sequence ID" value="AIF01506.1"/>
    <property type="molecule type" value="Genomic_DNA"/>
</dbReference>
<accession>A0A075GBR0</accession>
<organism evidence="1">
    <name type="scientific">uncultured marine group II/III euryarchaeote KM3_149_A03</name>
    <dbReference type="NCBI Taxonomy" id="1457884"/>
    <lineage>
        <taxon>Archaea</taxon>
        <taxon>Methanobacteriati</taxon>
        <taxon>Methanobacteriota</taxon>
        <taxon>environmental samples</taxon>
    </lineage>
</organism>
<protein>
    <submittedName>
        <fullName evidence="1">Uncharacterized protein</fullName>
    </submittedName>
</protein>
<proteinExistence type="predicted"/>
<evidence type="ECO:0000313" key="1">
    <source>
        <dbReference type="EMBL" id="AIF01506.1"/>
    </source>
</evidence>
<dbReference type="AlphaFoldDB" id="A0A075GBR0"/>